<dbReference type="InterPro" id="IPR004158">
    <property type="entry name" value="DUF247_pln"/>
</dbReference>
<dbReference type="EnsemblPlants" id="TraesCS6D02G400600.1">
    <property type="protein sequence ID" value="TraesCS6D02G400600.1.cds1"/>
    <property type="gene ID" value="TraesCS6D02G400600"/>
</dbReference>
<keyword evidence="2" id="KW-1133">Transmembrane helix</keyword>
<dbReference type="Pfam" id="PF03140">
    <property type="entry name" value="DUF247"/>
    <property type="match status" value="1"/>
</dbReference>
<dbReference type="OrthoDB" id="1849062at2759"/>
<dbReference type="Gramene" id="TraesCS6D03G0916700.1">
    <property type="protein sequence ID" value="TraesCS6D03G0916700.1.CDS1"/>
    <property type="gene ID" value="TraesCS6D03G0916700"/>
</dbReference>
<feature type="region of interest" description="Disordered" evidence="1">
    <location>
        <begin position="1"/>
        <end position="23"/>
    </location>
</feature>
<evidence type="ECO:0000313" key="3">
    <source>
        <dbReference type="EnsemblPlants" id="TraesCS6D02G400600.1.cds1"/>
    </source>
</evidence>
<name>A0A3B6QLF1_WHEAT</name>
<keyword evidence="2" id="KW-0472">Membrane</keyword>
<evidence type="ECO:0000313" key="4">
    <source>
        <dbReference type="Proteomes" id="UP000019116"/>
    </source>
</evidence>
<keyword evidence="2" id="KW-0812">Transmembrane</keyword>
<feature type="transmembrane region" description="Helical" evidence="2">
    <location>
        <begin position="554"/>
        <end position="576"/>
    </location>
</feature>
<dbReference type="Gramene" id="TraesCS6D02G400600.1">
    <property type="protein sequence ID" value="TraesCS6D02G400600.1.cds1"/>
    <property type="gene ID" value="TraesCS6D02G400600"/>
</dbReference>
<accession>A0A3B6QLF1</accession>
<protein>
    <submittedName>
        <fullName evidence="3">Uncharacterized protein</fullName>
    </submittedName>
</protein>
<dbReference type="OMA" id="QFTHESG"/>
<reference evidence="3" key="1">
    <citation type="submission" date="2018-08" db="EMBL/GenBank/DDBJ databases">
        <authorList>
            <person name="Rossello M."/>
        </authorList>
    </citation>
    <scope>NUCLEOTIDE SEQUENCE [LARGE SCALE GENOMIC DNA]</scope>
    <source>
        <strain evidence="3">cv. Chinese Spring</strain>
    </source>
</reference>
<evidence type="ECO:0000256" key="1">
    <source>
        <dbReference type="SAM" id="MobiDB-lite"/>
    </source>
</evidence>
<dbReference type="Proteomes" id="UP000019116">
    <property type="component" value="Chromosome 6D"/>
</dbReference>
<dbReference type="AlphaFoldDB" id="A0A3B6QLF1"/>
<dbReference type="Gramene" id="TraesLDM6D03G03800620.1">
    <property type="protein sequence ID" value="TraesLDM6D03G03800620.1.CDS1"/>
    <property type="gene ID" value="TraesLDM6D03G03800620"/>
</dbReference>
<keyword evidence="4" id="KW-1185">Reference proteome</keyword>
<organism evidence="3">
    <name type="scientific">Triticum aestivum</name>
    <name type="common">Wheat</name>
    <dbReference type="NCBI Taxonomy" id="4565"/>
    <lineage>
        <taxon>Eukaryota</taxon>
        <taxon>Viridiplantae</taxon>
        <taxon>Streptophyta</taxon>
        <taxon>Embryophyta</taxon>
        <taxon>Tracheophyta</taxon>
        <taxon>Spermatophyta</taxon>
        <taxon>Magnoliopsida</taxon>
        <taxon>Liliopsida</taxon>
        <taxon>Poales</taxon>
        <taxon>Poaceae</taxon>
        <taxon>BOP clade</taxon>
        <taxon>Pooideae</taxon>
        <taxon>Triticodae</taxon>
        <taxon>Triticeae</taxon>
        <taxon>Triticinae</taxon>
        <taxon>Triticum</taxon>
    </lineage>
</organism>
<proteinExistence type="predicted"/>
<evidence type="ECO:0000256" key="2">
    <source>
        <dbReference type="SAM" id="Phobius"/>
    </source>
</evidence>
<dbReference type="PANTHER" id="PTHR31549:SF274">
    <property type="entry name" value="DUF247 DOMAIN PROTEIN"/>
    <property type="match status" value="1"/>
</dbReference>
<reference evidence="3" key="2">
    <citation type="submission" date="2018-10" db="UniProtKB">
        <authorList>
            <consortium name="EnsemblPlants"/>
        </authorList>
    </citation>
    <scope>IDENTIFICATION</scope>
</reference>
<dbReference type="PANTHER" id="PTHR31549">
    <property type="entry name" value="PROTEIN, PUTATIVE (DUF247)-RELATED-RELATED"/>
    <property type="match status" value="1"/>
</dbReference>
<dbReference type="STRING" id="4565.A0A3B6QLF1"/>
<sequence length="582" mass="65360">MADPSGARGGNIPADPMADTVEEAVAPVEQHLKWTKEDEESDAALSAPLMSSLQQVDSIGETMDSAEAAPTPVEKEEDEEYLQKAAQELRSSDSEIVDVGDISSCSREHVDEGLDNDLMKAAEEFKIDFHKRKEQMHRFPASLRSLDSQYTEPRVVAIGPYHHGKPHLLEVEKVKHVAAAQFTHESGRSIEEIYGAVCEVADEARRLYGHDSAVAGISNVDFNPMMFYDACFVLEFLHTISDEHEEQLLSEEALLYFFRSNEEQIICDIMLLENQLPWVVVEALMNFRSVPVQVKMIISRMGKGLTNRKYHIHTGPEETISDLHEEYNPPHLLGLLRFYKISSKISTKVSKNVKIANKISCIIHVFSILNRLKVWLIGAHKEMRIPSAKNKSMKTLGSMSISTGAIELAEIGIKLKASKSGSFTEMAIRKGPLFGELSLTPLVLSATNACLLANMAAFEVCTTSGDLSDDKGTAVCSYLALVSMLMDQKEDVRDLRRKHLVQGELTNQEVFDFFKTLTRHLPVGHSFLLVLTSIEKYQVNRWMWIKVHRFIYKYFKTIATVFSVVGVLVGIFKTLLSLRKHQ</sequence>